<name>A0A2A4YMY7_UNCAE</name>
<evidence type="ECO:0000259" key="1">
    <source>
        <dbReference type="PROSITE" id="PS51819"/>
    </source>
</evidence>
<evidence type="ECO:0000313" key="3">
    <source>
        <dbReference type="Proteomes" id="UP000217838"/>
    </source>
</evidence>
<feature type="domain" description="VOC" evidence="1">
    <location>
        <begin position="4"/>
        <end position="124"/>
    </location>
</feature>
<dbReference type="EMBL" id="NVUU01000001">
    <property type="protein sequence ID" value="PCI96203.1"/>
    <property type="molecule type" value="Genomic_DNA"/>
</dbReference>
<comment type="caution">
    <text evidence="2">The sequence shown here is derived from an EMBL/GenBank/DDBJ whole genome shotgun (WGS) entry which is preliminary data.</text>
</comment>
<protein>
    <submittedName>
        <fullName evidence="2">VOC family virulence protein</fullName>
    </submittedName>
</protein>
<accession>A0A2A4YMY7</accession>
<proteinExistence type="predicted"/>
<dbReference type="Proteomes" id="UP000217838">
    <property type="component" value="Unassembled WGS sequence"/>
</dbReference>
<gene>
    <name evidence="2" type="ORF">COB11_00090</name>
</gene>
<dbReference type="PROSITE" id="PS51819">
    <property type="entry name" value="VOC"/>
    <property type="match status" value="1"/>
</dbReference>
<dbReference type="Gene3D" id="3.10.180.10">
    <property type="entry name" value="2,3-Dihydroxybiphenyl 1,2-Dioxygenase, domain 1"/>
    <property type="match status" value="1"/>
</dbReference>
<dbReference type="SUPFAM" id="SSF54593">
    <property type="entry name" value="Glyoxalase/Bleomycin resistance protein/Dihydroxybiphenyl dioxygenase"/>
    <property type="match status" value="1"/>
</dbReference>
<dbReference type="InterPro" id="IPR004360">
    <property type="entry name" value="Glyas_Fos-R_dOase_dom"/>
</dbReference>
<dbReference type="InterPro" id="IPR037523">
    <property type="entry name" value="VOC_core"/>
</dbReference>
<reference evidence="3" key="1">
    <citation type="submission" date="2017-08" db="EMBL/GenBank/DDBJ databases">
        <title>A dynamic microbial community with high functional redundancy inhabits the cold, oxic subseafloor aquifer.</title>
        <authorList>
            <person name="Tully B.J."/>
            <person name="Wheat C.G."/>
            <person name="Glazer B.T."/>
            <person name="Huber J.A."/>
        </authorList>
    </citation>
    <scope>NUCLEOTIDE SEQUENCE [LARGE SCALE GENOMIC DNA]</scope>
</reference>
<dbReference type="InterPro" id="IPR029068">
    <property type="entry name" value="Glyas_Bleomycin-R_OHBP_Dase"/>
</dbReference>
<dbReference type="InterPro" id="IPR050383">
    <property type="entry name" value="GlyoxalaseI/FosfomycinResist"/>
</dbReference>
<dbReference type="PANTHER" id="PTHR21366">
    <property type="entry name" value="GLYOXALASE FAMILY PROTEIN"/>
    <property type="match status" value="1"/>
</dbReference>
<sequence>MLDRIDHVVLTTNDVDACISFYTRVLGFEYEIFEETRKALKSKNFKINVHSKEEAIALKAKFPTPGSLDLCFITKMQLSVFEMHLKSEGVEILEGPVERTGSLGKMISYYFNDPDGNLLEVSAYS</sequence>
<dbReference type="Pfam" id="PF00903">
    <property type="entry name" value="Glyoxalase"/>
    <property type="match status" value="1"/>
</dbReference>
<dbReference type="PANTHER" id="PTHR21366:SF14">
    <property type="entry name" value="GLYOXALASE DOMAIN-CONTAINING PROTEIN 5"/>
    <property type="match status" value="1"/>
</dbReference>
<organism evidence="2 3">
    <name type="scientific">Aerophobetes bacterium</name>
    <dbReference type="NCBI Taxonomy" id="2030807"/>
    <lineage>
        <taxon>Bacteria</taxon>
        <taxon>Candidatus Aerophobota</taxon>
    </lineage>
</organism>
<evidence type="ECO:0000313" key="2">
    <source>
        <dbReference type="EMBL" id="PCI96203.1"/>
    </source>
</evidence>
<dbReference type="AlphaFoldDB" id="A0A2A4YMY7"/>